<dbReference type="AlphaFoldDB" id="A0AAJ3IYJ3"/>
<dbReference type="PANTHER" id="PTHR33392">
    <property type="entry name" value="POLYISOPRENYL-TEICHOIC ACID--PEPTIDOGLYCAN TEICHOIC ACID TRANSFERASE TAGU"/>
    <property type="match status" value="1"/>
</dbReference>
<comment type="caution">
    <text evidence="4">The sequence shown here is derived from an EMBL/GenBank/DDBJ whole genome shotgun (WGS) entry which is preliminary data.</text>
</comment>
<dbReference type="PANTHER" id="PTHR33392:SF6">
    <property type="entry name" value="POLYISOPRENYL-TEICHOIC ACID--PEPTIDOGLYCAN TEICHOIC ACID TRANSFERASE TAGU"/>
    <property type="match status" value="1"/>
</dbReference>
<sequence>MTQRKKRILTVTLLLVVAAVIFVFYYFLSIYKGLEGLNKTPANSSFIKVSTDNAEALEAPEWEGTEPVNILLMGVDARGSDKGEVPRSDSMLVVSLNPANKHIHVFSILRDTYTDIPGYGKNRINTAVTHGPDTAMKAVSELLGVPVHFYVYTDFQGFIKLVDAVGGLDFYVEKDMYYESKADQHEYDINLKQGQQHFDGKTALQYVRFRHDAMSDYSRTKRQRQLITALAEKVKTTTSIMKFPSILEEISPYIDTNLSVSDMWNLASVGYQSTLQGNEQIPPMKLLKETYVGRAAVLDVKSRTDLKQFVQSIINSDASNSITDNLSEQK</sequence>
<keyword evidence="2" id="KW-1133">Transmembrane helix</keyword>
<dbReference type="NCBIfam" id="TIGR00350">
    <property type="entry name" value="lytR_cpsA_psr"/>
    <property type="match status" value="1"/>
</dbReference>
<keyword evidence="2" id="KW-0472">Membrane</keyword>
<organism evidence="4 7">
    <name type="scientific">Paenibacillus polymyxa</name>
    <name type="common">Bacillus polymyxa</name>
    <dbReference type="NCBI Taxonomy" id="1406"/>
    <lineage>
        <taxon>Bacteria</taxon>
        <taxon>Bacillati</taxon>
        <taxon>Bacillota</taxon>
        <taxon>Bacilli</taxon>
        <taxon>Bacillales</taxon>
        <taxon>Paenibacillaceae</taxon>
        <taxon>Paenibacillus</taxon>
    </lineage>
</organism>
<evidence type="ECO:0000256" key="2">
    <source>
        <dbReference type="SAM" id="Phobius"/>
    </source>
</evidence>
<dbReference type="RefSeq" id="WP_068941292.1">
    <property type="nucleotide sequence ID" value="NZ_JARVWT010000008.1"/>
</dbReference>
<evidence type="ECO:0000259" key="3">
    <source>
        <dbReference type="Pfam" id="PF03816"/>
    </source>
</evidence>
<reference evidence="6" key="1">
    <citation type="submission" date="2016-05" db="EMBL/GenBank/DDBJ databases">
        <title>Whole genome shotgun sequencing of cultured foodborne pathogen.</title>
        <authorList>
            <person name="Zheng J."/>
            <person name="Timme R."/>
            <person name="Allard M."/>
            <person name="Strain E."/>
            <person name="Luo Y."/>
            <person name="Brown E."/>
        </authorList>
    </citation>
    <scope>NUCLEOTIDE SEQUENCE [LARGE SCALE GENOMIC DNA]</scope>
    <source>
        <strain evidence="6">CFSAN034343</strain>
    </source>
</reference>
<accession>A0AAJ3IYJ3</accession>
<evidence type="ECO:0000313" key="5">
    <source>
        <dbReference type="EMBL" id="ODA07482.1"/>
    </source>
</evidence>
<gene>
    <name evidence="5" type="ORF">A7312_10400</name>
    <name evidence="4" type="ORF">QDS18_18085</name>
</gene>
<dbReference type="EMBL" id="JARVWT010000008">
    <property type="protein sequence ID" value="MDH2332764.1"/>
    <property type="molecule type" value="Genomic_DNA"/>
</dbReference>
<name>A0AAJ3IYJ3_PAEPO</name>
<dbReference type="Proteomes" id="UP001229409">
    <property type="component" value="Unassembled WGS sequence"/>
</dbReference>
<feature type="transmembrane region" description="Helical" evidence="2">
    <location>
        <begin position="7"/>
        <end position="28"/>
    </location>
</feature>
<dbReference type="EMBL" id="LYND01000151">
    <property type="protein sequence ID" value="ODA07482.1"/>
    <property type="molecule type" value="Genomic_DNA"/>
</dbReference>
<keyword evidence="2" id="KW-0812">Transmembrane</keyword>
<evidence type="ECO:0000313" key="4">
    <source>
        <dbReference type="EMBL" id="MDH2332764.1"/>
    </source>
</evidence>
<reference evidence="4" key="3">
    <citation type="submission" date="2023-04" db="EMBL/GenBank/DDBJ databases">
        <title>Uncovering the Secrets of Slow-Growing Bacteria in Tropical Savanna Soil through Cultivation and Genomic Analysis.</title>
        <authorList>
            <person name="Goncalves O.S."/>
            <person name="Santana M.F."/>
        </authorList>
    </citation>
    <scope>NUCLEOTIDE SEQUENCE</scope>
    <source>
        <strain evidence="4">ANTI</strain>
    </source>
</reference>
<dbReference type="InterPro" id="IPR004474">
    <property type="entry name" value="LytR_CpsA_psr"/>
</dbReference>
<evidence type="ECO:0000256" key="1">
    <source>
        <dbReference type="ARBA" id="ARBA00006068"/>
    </source>
</evidence>
<dbReference type="Pfam" id="PF03816">
    <property type="entry name" value="LytR_cpsA_psr"/>
    <property type="match status" value="1"/>
</dbReference>
<keyword evidence="6" id="KW-1185">Reference proteome</keyword>
<comment type="similarity">
    <text evidence="1">Belongs to the LytR/CpsA/Psr (LCP) family.</text>
</comment>
<reference evidence="5" key="2">
    <citation type="submission" date="2016-05" db="EMBL/GenBank/DDBJ databases">
        <authorList>
            <person name="Zheng J."/>
            <person name="Timme R."/>
            <person name="Allard M."/>
            <person name="Strain E."/>
            <person name="Luo Y."/>
            <person name="Brown E."/>
        </authorList>
    </citation>
    <scope>NUCLEOTIDE SEQUENCE</scope>
    <source>
        <strain evidence="5">CFSAN034343</strain>
    </source>
</reference>
<evidence type="ECO:0000313" key="6">
    <source>
        <dbReference type="Proteomes" id="UP000094974"/>
    </source>
</evidence>
<feature type="domain" description="Cell envelope-related transcriptional attenuator" evidence="3">
    <location>
        <begin position="87"/>
        <end position="235"/>
    </location>
</feature>
<protein>
    <submittedName>
        <fullName evidence="4">LCP family protein</fullName>
    </submittedName>
    <submittedName>
        <fullName evidence="5">Transcriptional regulator</fullName>
    </submittedName>
</protein>
<evidence type="ECO:0000313" key="7">
    <source>
        <dbReference type="Proteomes" id="UP001229409"/>
    </source>
</evidence>
<proteinExistence type="inferred from homology"/>
<dbReference type="InterPro" id="IPR050922">
    <property type="entry name" value="LytR/CpsA/Psr_CW_biosynth"/>
</dbReference>
<dbReference type="Proteomes" id="UP000094974">
    <property type="component" value="Unassembled WGS sequence"/>
</dbReference>
<dbReference type="Gene3D" id="3.40.630.190">
    <property type="entry name" value="LCP protein"/>
    <property type="match status" value="1"/>
</dbReference>